<evidence type="ECO:0000313" key="1">
    <source>
        <dbReference type="EMBL" id="ACJ28207.1"/>
    </source>
</evidence>
<sequence length="33" mass="3789">MIEAERGSHVQFALELEVVELKNQGTKQLNLTY</sequence>
<accession>B8CKN1</accession>
<dbReference type="Proteomes" id="UP000000753">
    <property type="component" value="Chromosome"/>
</dbReference>
<proteinExistence type="predicted"/>
<organism evidence="1 2">
    <name type="scientific">Shewanella piezotolerans (strain WP3 / JCM 13877)</name>
    <dbReference type="NCBI Taxonomy" id="225849"/>
    <lineage>
        <taxon>Bacteria</taxon>
        <taxon>Pseudomonadati</taxon>
        <taxon>Pseudomonadota</taxon>
        <taxon>Gammaproteobacteria</taxon>
        <taxon>Alteromonadales</taxon>
        <taxon>Shewanellaceae</taxon>
        <taxon>Shewanella</taxon>
    </lineage>
</organism>
<protein>
    <submittedName>
        <fullName evidence="1">Uncharacterized protein</fullName>
    </submittedName>
</protein>
<dbReference type="AlphaFoldDB" id="B8CKN1"/>
<dbReference type="KEGG" id="swp:swp_1421"/>
<reference evidence="1 2" key="1">
    <citation type="journal article" date="2008" name="PLoS ONE">
        <title>Environmental adaptation: genomic analysis of the piezotolerant and psychrotolerant deep-sea iron reducing bacterium Shewanella piezotolerans WP3.</title>
        <authorList>
            <person name="Wang F."/>
            <person name="Wang J."/>
            <person name="Jian H."/>
            <person name="Zhang B."/>
            <person name="Li S."/>
            <person name="Wang F."/>
            <person name="Zeng X."/>
            <person name="Gao L."/>
            <person name="Bartlett D.H."/>
            <person name="Yu J."/>
            <person name="Hu S."/>
            <person name="Xiao X."/>
        </authorList>
    </citation>
    <scope>NUCLEOTIDE SEQUENCE [LARGE SCALE GENOMIC DNA]</scope>
    <source>
        <strain evidence="2">WP3 / JCM 13877</strain>
    </source>
</reference>
<gene>
    <name evidence="1" type="ordered locus">swp_1421</name>
</gene>
<dbReference type="EMBL" id="CP000472">
    <property type="protein sequence ID" value="ACJ28207.1"/>
    <property type="molecule type" value="Genomic_DNA"/>
</dbReference>
<keyword evidence="2" id="KW-1185">Reference proteome</keyword>
<dbReference type="HOGENOM" id="CLU_3383741_0_0_6"/>
<name>B8CKN1_SHEPW</name>
<evidence type="ECO:0000313" key="2">
    <source>
        <dbReference type="Proteomes" id="UP000000753"/>
    </source>
</evidence>